<dbReference type="EMBL" id="CAAALY010080116">
    <property type="protein sequence ID" value="VEL26421.1"/>
    <property type="molecule type" value="Genomic_DNA"/>
</dbReference>
<accession>A0A448X2E7</accession>
<dbReference type="InterPro" id="IPR013783">
    <property type="entry name" value="Ig-like_fold"/>
</dbReference>
<gene>
    <name evidence="2" type="ORF">PXEA_LOCUS19861</name>
</gene>
<dbReference type="Gene3D" id="2.60.40.10">
    <property type="entry name" value="Immunoglobulins"/>
    <property type="match status" value="1"/>
</dbReference>
<comment type="caution">
    <text evidence="2">The sequence shown here is derived from an EMBL/GenBank/DDBJ whole genome shotgun (WGS) entry which is preliminary data.</text>
</comment>
<dbReference type="AlphaFoldDB" id="A0A448X2E7"/>
<protein>
    <recommendedName>
        <fullName evidence="1">Fibronectin type-III domain-containing protein</fullName>
    </recommendedName>
</protein>
<evidence type="ECO:0000313" key="3">
    <source>
        <dbReference type="Proteomes" id="UP000784294"/>
    </source>
</evidence>
<dbReference type="SMART" id="SM00060">
    <property type="entry name" value="FN3"/>
    <property type="match status" value="1"/>
</dbReference>
<feature type="domain" description="Fibronectin type-III" evidence="1">
    <location>
        <begin position="44"/>
        <end position="140"/>
    </location>
</feature>
<organism evidence="2 3">
    <name type="scientific">Protopolystoma xenopodis</name>
    <dbReference type="NCBI Taxonomy" id="117903"/>
    <lineage>
        <taxon>Eukaryota</taxon>
        <taxon>Metazoa</taxon>
        <taxon>Spiralia</taxon>
        <taxon>Lophotrochozoa</taxon>
        <taxon>Platyhelminthes</taxon>
        <taxon>Monogenea</taxon>
        <taxon>Polyopisthocotylea</taxon>
        <taxon>Polystomatidea</taxon>
        <taxon>Polystomatidae</taxon>
        <taxon>Protopolystoma</taxon>
    </lineage>
</organism>
<sequence>MWVIIYLHGEKEPQPIIRRIINTLLSLSYLCHSSIFVRLANAGKVTNLTAVSTTSTSLLLSWTPPALPSGSTKLRFVFTVSPAPTSAFVRGISVYTPTTYYAVVGLVSCQLYEFTMTVYTAELNQPGSLARLSNQKTSELINVSASLFIWLFL</sequence>
<dbReference type="PROSITE" id="PS50853">
    <property type="entry name" value="FN3"/>
    <property type="match status" value="1"/>
</dbReference>
<proteinExistence type="predicted"/>
<name>A0A448X2E7_9PLAT</name>
<dbReference type="Proteomes" id="UP000784294">
    <property type="component" value="Unassembled WGS sequence"/>
</dbReference>
<dbReference type="Pfam" id="PF00041">
    <property type="entry name" value="fn3"/>
    <property type="match status" value="1"/>
</dbReference>
<evidence type="ECO:0000313" key="2">
    <source>
        <dbReference type="EMBL" id="VEL26421.1"/>
    </source>
</evidence>
<evidence type="ECO:0000259" key="1">
    <source>
        <dbReference type="PROSITE" id="PS50853"/>
    </source>
</evidence>
<dbReference type="InterPro" id="IPR003961">
    <property type="entry name" value="FN3_dom"/>
</dbReference>
<dbReference type="InterPro" id="IPR036116">
    <property type="entry name" value="FN3_sf"/>
</dbReference>
<reference evidence="2" key="1">
    <citation type="submission" date="2018-11" db="EMBL/GenBank/DDBJ databases">
        <authorList>
            <consortium name="Pathogen Informatics"/>
        </authorList>
    </citation>
    <scope>NUCLEOTIDE SEQUENCE</scope>
</reference>
<keyword evidence="3" id="KW-1185">Reference proteome</keyword>
<dbReference type="SUPFAM" id="SSF49265">
    <property type="entry name" value="Fibronectin type III"/>
    <property type="match status" value="1"/>
</dbReference>